<feature type="transmembrane region" description="Helical" evidence="2">
    <location>
        <begin position="112"/>
        <end position="137"/>
    </location>
</feature>
<comment type="caution">
    <text evidence="3">The sequence shown here is derived from an EMBL/GenBank/DDBJ whole genome shotgun (WGS) entry which is preliminary data.</text>
</comment>
<organism evidence="3 4">
    <name type="scientific">Parenemella sanctibonifatiensis</name>
    <dbReference type="NCBI Taxonomy" id="2016505"/>
    <lineage>
        <taxon>Bacteria</taxon>
        <taxon>Bacillati</taxon>
        <taxon>Actinomycetota</taxon>
        <taxon>Actinomycetes</taxon>
        <taxon>Propionibacteriales</taxon>
        <taxon>Propionibacteriaceae</taxon>
        <taxon>Parenemella</taxon>
    </lineage>
</organism>
<evidence type="ECO:0000313" key="4">
    <source>
        <dbReference type="Proteomes" id="UP000216533"/>
    </source>
</evidence>
<feature type="region of interest" description="Disordered" evidence="1">
    <location>
        <begin position="1"/>
        <end position="69"/>
    </location>
</feature>
<keyword evidence="2" id="KW-0812">Transmembrane</keyword>
<reference evidence="3 4" key="1">
    <citation type="submission" date="2017-07" db="EMBL/GenBank/DDBJ databases">
        <title>Draft whole genome sequences of clinical Proprionibacteriaceae strains.</title>
        <authorList>
            <person name="Bernier A.-M."/>
            <person name="Bernard K."/>
            <person name="Domingo M.-C."/>
        </authorList>
    </citation>
    <scope>NUCLEOTIDE SEQUENCE [LARGE SCALE GENOMIC DNA]</scope>
    <source>
        <strain evidence="3 4">NML 160184</strain>
    </source>
</reference>
<gene>
    <name evidence="3" type="ORF">CGZ92_10990</name>
</gene>
<dbReference type="AlphaFoldDB" id="A0A255E181"/>
<dbReference type="RefSeq" id="WP_094451424.1">
    <property type="nucleotide sequence ID" value="NZ_NMVI01000025.1"/>
</dbReference>
<proteinExistence type="predicted"/>
<accession>A0A255E181</accession>
<evidence type="ECO:0000256" key="1">
    <source>
        <dbReference type="SAM" id="MobiDB-lite"/>
    </source>
</evidence>
<protein>
    <submittedName>
        <fullName evidence="3">Uncharacterized protein</fullName>
    </submittedName>
</protein>
<feature type="transmembrane region" description="Helical" evidence="2">
    <location>
        <begin position="72"/>
        <end position="92"/>
    </location>
</feature>
<dbReference type="Proteomes" id="UP000216533">
    <property type="component" value="Unassembled WGS sequence"/>
</dbReference>
<evidence type="ECO:0000256" key="2">
    <source>
        <dbReference type="SAM" id="Phobius"/>
    </source>
</evidence>
<feature type="transmembrane region" description="Helical" evidence="2">
    <location>
        <begin position="144"/>
        <end position="164"/>
    </location>
</feature>
<name>A0A255E181_9ACTN</name>
<keyword evidence="2" id="KW-1133">Transmembrane helix</keyword>
<keyword evidence="2" id="KW-0472">Membrane</keyword>
<dbReference type="EMBL" id="NMVI01000025">
    <property type="protein sequence ID" value="OYN85319.1"/>
    <property type="molecule type" value="Genomic_DNA"/>
</dbReference>
<sequence>MSEQDNPYTGHDNPYGFAEADDPYGYASPQQNYPESYGSASYLAPPPQQPPAPVYGQYAAQRPPEPKPASPAAGIVGGVLVLLSSLVLILTAGPTADLMLTATGDEEIKQVFQMMGVAGVAALTGLGGWITCIVATVRDSARPLAVTGLIAGVIGPLVALFMWINVIGQ</sequence>
<evidence type="ECO:0000313" key="3">
    <source>
        <dbReference type="EMBL" id="OYN85319.1"/>
    </source>
</evidence>
<feature type="compositionally biased region" description="Pro residues" evidence="1">
    <location>
        <begin position="44"/>
        <end position="53"/>
    </location>
</feature>